<evidence type="ECO:0000313" key="3">
    <source>
        <dbReference type="EMBL" id="AAM12418.1"/>
    </source>
</evidence>
<protein>
    <submittedName>
        <fullName evidence="3">Spliced leader 30 kDa protein</fullName>
    </submittedName>
</protein>
<sequence length="270" mass="30358">MIATAPYKDEGADISVIETSSKSLQGAIYLECILRNDVMADKIANITNALTNLERQYVEHKEKFEKWKVDNIKQRGSETYNTYVERFHQWEMGVKEQQRQLIEERNNLAASSDIDIALDSLLTRISMKDFVLAVVTMTSKDQSFFPALLSAFKRIQTNGDVRQVGAYRSYTSTVYSPGTVHSYQQQYASTAVATPAASHPYATIRQETSIGNGALKRPYESVAVASASSAVTAETNWKVEEPARKSYRPPSPVKDYRNPSTLPFRDFSQT</sequence>
<evidence type="ECO:0000256" key="1">
    <source>
        <dbReference type="SAM" id="Coils"/>
    </source>
</evidence>
<organism evidence="3">
    <name type="scientific">Ascaris suum</name>
    <name type="common">Pig roundworm</name>
    <name type="synonym">Ascaris lumbricoides</name>
    <dbReference type="NCBI Taxonomy" id="6253"/>
    <lineage>
        <taxon>Eukaryota</taxon>
        <taxon>Metazoa</taxon>
        <taxon>Ecdysozoa</taxon>
        <taxon>Nematoda</taxon>
        <taxon>Chromadorea</taxon>
        <taxon>Rhabditida</taxon>
        <taxon>Spirurina</taxon>
        <taxon>Ascaridomorpha</taxon>
        <taxon>Ascaridoidea</taxon>
        <taxon>Ascarididae</taxon>
        <taxon>Ascaris</taxon>
    </lineage>
</organism>
<evidence type="ECO:0000256" key="2">
    <source>
        <dbReference type="SAM" id="MobiDB-lite"/>
    </source>
</evidence>
<reference evidence="3" key="1">
    <citation type="journal article" date="2002" name="Nature">
        <title>New components of the spliced leader RNP required for nematode trans-splicing.</title>
        <authorList>
            <person name="Denker J.A."/>
            <person name="Zuckerman D.M."/>
            <person name="Maroney P.A."/>
            <person name="Nilsen T.W."/>
        </authorList>
    </citation>
    <scope>NUCLEOTIDE SEQUENCE</scope>
</reference>
<dbReference type="EMBL" id="AY089965">
    <property type="protein sequence ID" value="AAM12418.1"/>
    <property type="molecule type" value="mRNA"/>
</dbReference>
<name>Q8T3T6_ASCSU</name>
<keyword evidence="1" id="KW-0175">Coiled coil</keyword>
<feature type="coiled-coil region" evidence="1">
    <location>
        <begin position="36"/>
        <end position="70"/>
    </location>
</feature>
<accession>Q8T3T6</accession>
<dbReference type="AlphaFoldDB" id="Q8T3T6"/>
<proteinExistence type="evidence at transcript level"/>
<feature type="region of interest" description="Disordered" evidence="2">
    <location>
        <begin position="232"/>
        <end position="270"/>
    </location>
</feature>